<evidence type="ECO:0000256" key="6">
    <source>
        <dbReference type="ARBA" id="ARBA00023274"/>
    </source>
</evidence>
<evidence type="ECO:0000259" key="9">
    <source>
        <dbReference type="Pfam" id="PF00281"/>
    </source>
</evidence>
<evidence type="ECO:0000256" key="5">
    <source>
        <dbReference type="ARBA" id="ARBA00022980"/>
    </source>
</evidence>
<dbReference type="InterPro" id="IPR031309">
    <property type="entry name" value="Ribosomal_uL5_C"/>
</dbReference>
<evidence type="ECO:0000256" key="1">
    <source>
        <dbReference type="ARBA" id="ARBA00008553"/>
    </source>
</evidence>
<evidence type="ECO:0000256" key="3">
    <source>
        <dbReference type="ARBA" id="ARBA00022730"/>
    </source>
</evidence>
<dbReference type="GO" id="GO:0003735">
    <property type="term" value="F:structural constituent of ribosome"/>
    <property type="evidence" value="ECO:0007669"/>
    <property type="project" value="InterPro"/>
</dbReference>
<dbReference type="FunFam" id="3.30.1440.10:FF:000002">
    <property type="entry name" value="60S ribosomal protein L11"/>
    <property type="match status" value="1"/>
</dbReference>
<evidence type="ECO:0000256" key="2">
    <source>
        <dbReference type="ARBA" id="ARBA00022555"/>
    </source>
</evidence>
<dbReference type="InterPro" id="IPR002132">
    <property type="entry name" value="Ribosomal_uL5"/>
</dbReference>
<dbReference type="EMBL" id="CP131060">
    <property type="protein sequence ID" value="WNY25575.1"/>
    <property type="molecule type" value="Genomic_DNA"/>
</dbReference>
<proteinExistence type="inferred from homology"/>
<keyword evidence="2 7" id="KW-0820">tRNA-binding</keyword>
<accession>A0AA96V4U9</accession>
<gene>
    <name evidence="7" type="primary">rpl5</name>
    <name evidence="11" type="ORF">MsAc7_11270</name>
</gene>
<dbReference type="GeneID" id="89230233"/>
<organism evidence="11 12">
    <name type="scientific">Methanolapillus millepedarum</name>
    <dbReference type="NCBI Taxonomy" id="3028296"/>
    <lineage>
        <taxon>Archaea</taxon>
        <taxon>Methanobacteriati</taxon>
        <taxon>Methanobacteriota</taxon>
        <taxon>Stenosarchaea group</taxon>
        <taxon>Methanomicrobia</taxon>
        <taxon>Methanosarcinales</taxon>
        <taxon>Methanosarcinaceae</taxon>
        <taxon>Methanolapillus</taxon>
    </lineage>
</organism>
<evidence type="ECO:0000256" key="8">
    <source>
        <dbReference type="RuleBase" id="RU003930"/>
    </source>
</evidence>
<dbReference type="Pfam" id="PF00281">
    <property type="entry name" value="Ribosomal_L5"/>
    <property type="match status" value="1"/>
</dbReference>
<name>A0AA96V4U9_9EURY</name>
<dbReference type="InterPro" id="IPR022804">
    <property type="entry name" value="Ribosomal_uL5_arc"/>
</dbReference>
<comment type="similarity">
    <text evidence="1 7 8">Belongs to the universal ribosomal protein uL5 family.</text>
</comment>
<dbReference type="GO" id="GO:0005840">
    <property type="term" value="C:ribosome"/>
    <property type="evidence" value="ECO:0007669"/>
    <property type="project" value="UniProtKB-KW"/>
</dbReference>
<feature type="domain" description="Large ribosomal subunit protein uL5 N-terminal" evidence="9">
    <location>
        <begin position="6"/>
        <end position="59"/>
    </location>
</feature>
<dbReference type="InterPro" id="IPR031310">
    <property type="entry name" value="Ribosomal_uL5_N"/>
</dbReference>
<evidence type="ECO:0000313" key="12">
    <source>
        <dbReference type="Proteomes" id="UP001303587"/>
    </source>
</evidence>
<dbReference type="GO" id="GO:0006412">
    <property type="term" value="P:translation"/>
    <property type="evidence" value="ECO:0007669"/>
    <property type="project" value="UniProtKB-UniRule"/>
</dbReference>
<evidence type="ECO:0000256" key="4">
    <source>
        <dbReference type="ARBA" id="ARBA00022884"/>
    </source>
</evidence>
<dbReference type="Gene3D" id="3.30.1440.10">
    <property type="match status" value="1"/>
</dbReference>
<keyword evidence="5 7" id="KW-0689">Ribosomal protein</keyword>
<keyword evidence="3 7" id="KW-0699">rRNA-binding</keyword>
<dbReference type="GO" id="GO:0000049">
    <property type="term" value="F:tRNA binding"/>
    <property type="evidence" value="ECO:0007669"/>
    <property type="project" value="UniProtKB-UniRule"/>
</dbReference>
<dbReference type="HAMAP" id="MF_01333_A">
    <property type="entry name" value="Ribosomal_uL5_A"/>
    <property type="match status" value="1"/>
</dbReference>
<dbReference type="AlphaFoldDB" id="A0AA96V4U9"/>
<dbReference type="PIRSF" id="PIRSF002161">
    <property type="entry name" value="Ribosomal_L5"/>
    <property type="match status" value="1"/>
</dbReference>
<reference evidence="11 12" key="1">
    <citation type="submission" date="2023-07" db="EMBL/GenBank/DDBJ databases">
        <title>Closed genoem sequence of Methanosarcinaceae archaeon Ac7.</title>
        <authorList>
            <person name="Poehlein A."/>
            <person name="Protasov E."/>
            <person name="Platt K."/>
            <person name="Reeh H."/>
            <person name="Daniel R."/>
            <person name="Brune A."/>
        </authorList>
    </citation>
    <scope>NUCLEOTIDE SEQUENCE [LARGE SCALE GENOMIC DNA]</scope>
    <source>
        <strain evidence="11 12">Ac7</strain>
    </source>
</reference>
<keyword evidence="6 7" id="KW-0687">Ribonucleoprotein</keyword>
<evidence type="ECO:0000256" key="7">
    <source>
        <dbReference type="HAMAP-Rule" id="MF_01333"/>
    </source>
</evidence>
<protein>
    <recommendedName>
        <fullName evidence="7">Large ribosomal subunit protein uL5</fullName>
    </recommendedName>
</protein>
<dbReference type="SUPFAM" id="SSF55282">
    <property type="entry name" value="RL5-like"/>
    <property type="match status" value="1"/>
</dbReference>
<sequence length="172" mass="18874">MSNSENPMRTPVIEKVIVHMGVGESGQHLVDAENILAEITGQTVIRAFAKMTVPAFGIKKKEPIGCKVTLRGDNAEEFLTTSLKIVENTLKSSQFDQNGNVSFGIEEHTDFPGMKYDPNIGVFGMDVTVVLKRPGNRISKRRIAQTKVPASHKMNKADAVAFLKDNYGVEVV</sequence>
<feature type="domain" description="Large ribosomal subunit protein uL5 C-terminal" evidence="10">
    <location>
        <begin position="63"/>
        <end position="140"/>
    </location>
</feature>
<dbReference type="InterPro" id="IPR057266">
    <property type="entry name" value="Ribosomal_uL5_euk/arc-type"/>
</dbReference>
<dbReference type="PANTHER" id="PTHR11994">
    <property type="entry name" value="60S RIBOSOMAL PROTEIN L11-RELATED"/>
    <property type="match status" value="1"/>
</dbReference>
<dbReference type="InterPro" id="IPR022803">
    <property type="entry name" value="Ribosomal_uL5_dom_sf"/>
</dbReference>
<evidence type="ECO:0000313" key="11">
    <source>
        <dbReference type="EMBL" id="WNY25575.1"/>
    </source>
</evidence>
<dbReference type="GO" id="GO:0019843">
    <property type="term" value="F:rRNA binding"/>
    <property type="evidence" value="ECO:0007669"/>
    <property type="project" value="UniProtKB-UniRule"/>
</dbReference>
<dbReference type="RefSeq" id="WP_338101938.1">
    <property type="nucleotide sequence ID" value="NZ_CP131060.1"/>
</dbReference>
<dbReference type="Proteomes" id="UP001303587">
    <property type="component" value="Chromosome"/>
</dbReference>
<comment type="function">
    <text evidence="7">This is 1 of the proteins that bind and probably mediate the attachment of the 5S RNA into the large ribosomal subunit, where it forms part of the central protuberance. In the 70S ribosome it contacts protein S13 of the 30S subunit (bridge B1b), connecting the 2 subunits; this bridge is implicated in subunit movement. May contact the P site tRNA; the 5S rRNA and some of its associated proteins might help stabilize positioning of ribosome-bound tRNAs.</text>
</comment>
<keyword evidence="12" id="KW-1185">Reference proteome</keyword>
<comment type="subunit">
    <text evidence="7">Part of the 50S ribosomal subunit; contacts the 5S rRNA and probably tRNA. Forms a bridge to the 30S subunit in the 70S ribosome.</text>
</comment>
<dbReference type="GO" id="GO:1990904">
    <property type="term" value="C:ribonucleoprotein complex"/>
    <property type="evidence" value="ECO:0007669"/>
    <property type="project" value="UniProtKB-KW"/>
</dbReference>
<keyword evidence="4 7" id="KW-0694">RNA-binding</keyword>
<evidence type="ECO:0000259" key="10">
    <source>
        <dbReference type="Pfam" id="PF00673"/>
    </source>
</evidence>
<dbReference type="NCBIfam" id="NF003258">
    <property type="entry name" value="PRK04219.1"/>
    <property type="match status" value="1"/>
</dbReference>
<dbReference type="Pfam" id="PF00673">
    <property type="entry name" value="Ribosomal_L5_C"/>
    <property type="match status" value="1"/>
</dbReference>